<gene>
    <name evidence="1" type="ORF">HDF13_000160</name>
</gene>
<name>A0ACC5NTF6_9BACT</name>
<proteinExistence type="predicted"/>
<evidence type="ECO:0000313" key="1">
    <source>
        <dbReference type="EMBL" id="MBB5337827.1"/>
    </source>
</evidence>
<keyword evidence="2" id="KW-1185">Reference proteome</keyword>
<accession>A0ACC5NTF6</accession>
<reference evidence="1" key="1">
    <citation type="submission" date="2020-08" db="EMBL/GenBank/DDBJ databases">
        <title>Genomic Encyclopedia of Type Strains, Phase IV (KMG-V): Genome sequencing to study the core and pangenomes of soil and plant-associated prokaryotes.</title>
        <authorList>
            <person name="Whitman W."/>
        </authorList>
    </citation>
    <scope>NUCLEOTIDE SEQUENCE</scope>
    <source>
        <strain evidence="1">M8UP15</strain>
    </source>
</reference>
<protein>
    <submittedName>
        <fullName evidence="1">DNA modification methylase</fullName>
    </submittedName>
</protein>
<organism evidence="1 2">
    <name type="scientific">Tunturiibacter gelidiferens</name>
    <dbReference type="NCBI Taxonomy" id="3069689"/>
    <lineage>
        <taxon>Bacteria</taxon>
        <taxon>Pseudomonadati</taxon>
        <taxon>Acidobacteriota</taxon>
        <taxon>Terriglobia</taxon>
        <taxon>Terriglobales</taxon>
        <taxon>Acidobacteriaceae</taxon>
        <taxon>Tunturiibacter</taxon>
    </lineage>
</organism>
<evidence type="ECO:0000313" key="2">
    <source>
        <dbReference type="Proteomes" id="UP000569005"/>
    </source>
</evidence>
<dbReference type="Proteomes" id="UP000569005">
    <property type="component" value="Unassembled WGS sequence"/>
</dbReference>
<keyword evidence="1" id="KW-0808">Transferase</keyword>
<comment type="caution">
    <text evidence="1">The sequence shown here is derived from an EMBL/GenBank/DDBJ whole genome shotgun (WGS) entry which is preliminary data.</text>
</comment>
<dbReference type="EMBL" id="JACHEA010000001">
    <property type="protein sequence ID" value="MBB5337827.1"/>
    <property type="molecule type" value="Genomic_DNA"/>
</dbReference>
<keyword evidence="1" id="KW-0489">Methyltransferase</keyword>
<sequence length="441" mass="49105">MQSSIAQLEVTYLRTSSLKPDPRNPRVHSDKQVRQIAQSIESFGFNVPLLIDDQQMVIAGHGRLQAARRLGWETVPAIRLSHLTESQRAAFLIADNRLTENSTWDERMLGEQLKTLSELELDFDLEAIGFEVPQIDLLIDGLNTVPEADPDDQLPQISESAITVLGDLWQLGKHRVLCGNSLITADYDRLMDGAKADLVISDPPYNVVIDGHATGLGKVRHREFGMASGDMNSAEFTDFLRKAMIAARDHSATGSLAYYFMDWRHMTEILSAGQEVYTQLLNLCVWAKSNGGMGSFYRSAHELIFLFKNGTGSHRNNIQLGKFGRYRTNVWNYPGANTFSRSSSEGNLLALHPTPKPVALIVDAIKDCTARGDLVLDPFLGSGTAVIAAERSGRRCYGLELDPIYVDTIIRRWQRQTKLDAVHVETGETFNSRETQGANQL</sequence>